<dbReference type="NCBIfam" id="NF047775">
    <property type="entry name" value="LIC_11090_fam"/>
    <property type="match status" value="1"/>
</dbReference>
<feature type="compositionally biased region" description="Basic and acidic residues" evidence="1">
    <location>
        <begin position="59"/>
        <end position="72"/>
    </location>
</feature>
<gene>
    <name evidence="2" type="ORF">CH371_18850</name>
</gene>
<comment type="caution">
    <text evidence="2">The sequence shown here is derived from an EMBL/GenBank/DDBJ whole genome shotgun (WGS) entry which is preliminary data.</text>
</comment>
<dbReference type="EMBL" id="NPDT01000010">
    <property type="protein sequence ID" value="PJZ64465.1"/>
    <property type="molecule type" value="Genomic_DNA"/>
</dbReference>
<evidence type="ECO:0000256" key="1">
    <source>
        <dbReference type="SAM" id="MobiDB-lite"/>
    </source>
</evidence>
<dbReference type="AlphaFoldDB" id="A0A2M9Z7R8"/>
<accession>A0A2M9Z7R8</accession>
<name>A0A2M9Z7R8_9LEPT</name>
<sequence length="152" mass="17193">MALSIRNRAFVLFIVFSFGAQSVYSAFLNADYESLICTCNHASSQETHSVSPEDRFFRSQGKTMEDSREHSDSQIGKVPNCHSSQAKTDLHTCSCKKHDKNLKARTLFSSFYLKGVSPSALEPYYISSELWIGPDPELFPGHFLLFLKPPEY</sequence>
<dbReference type="InterPro" id="IPR058083">
    <property type="entry name" value="LIC_11090-like"/>
</dbReference>
<organism evidence="2 3">
    <name type="scientific">Leptospira wolffii</name>
    <dbReference type="NCBI Taxonomy" id="409998"/>
    <lineage>
        <taxon>Bacteria</taxon>
        <taxon>Pseudomonadati</taxon>
        <taxon>Spirochaetota</taxon>
        <taxon>Spirochaetia</taxon>
        <taxon>Leptospirales</taxon>
        <taxon>Leptospiraceae</taxon>
        <taxon>Leptospira</taxon>
    </lineage>
</organism>
<dbReference type="Proteomes" id="UP000231912">
    <property type="component" value="Unassembled WGS sequence"/>
</dbReference>
<protein>
    <submittedName>
        <fullName evidence="2">Uncharacterized protein</fullName>
    </submittedName>
</protein>
<reference evidence="2 3" key="1">
    <citation type="submission" date="2017-07" db="EMBL/GenBank/DDBJ databases">
        <title>Leptospira spp. isolated from tropical soils.</title>
        <authorList>
            <person name="Thibeaux R."/>
            <person name="Iraola G."/>
            <person name="Ferres I."/>
            <person name="Bierque E."/>
            <person name="Girault D."/>
            <person name="Soupe-Gilbert M.-E."/>
            <person name="Picardeau M."/>
            <person name="Goarant C."/>
        </authorList>
    </citation>
    <scope>NUCLEOTIDE SEQUENCE [LARGE SCALE GENOMIC DNA]</scope>
    <source>
        <strain evidence="2 3">FH2-C-A2</strain>
    </source>
</reference>
<feature type="region of interest" description="Disordered" evidence="1">
    <location>
        <begin position="59"/>
        <end position="80"/>
    </location>
</feature>
<dbReference type="RefSeq" id="WP_100760226.1">
    <property type="nucleotide sequence ID" value="NZ_NPDT01000010.1"/>
</dbReference>
<proteinExistence type="predicted"/>
<evidence type="ECO:0000313" key="3">
    <source>
        <dbReference type="Proteomes" id="UP000231912"/>
    </source>
</evidence>
<evidence type="ECO:0000313" key="2">
    <source>
        <dbReference type="EMBL" id="PJZ64465.1"/>
    </source>
</evidence>